<proteinExistence type="predicted"/>
<evidence type="ECO:0000313" key="1">
    <source>
        <dbReference type="EMBL" id="KAI3374083.1"/>
    </source>
</evidence>
<accession>A0ACB8X305</accession>
<dbReference type="EMBL" id="CM041534">
    <property type="protein sequence ID" value="KAI3374083.1"/>
    <property type="molecule type" value="Genomic_DNA"/>
</dbReference>
<name>A0ACB8X305_9TELE</name>
<protein>
    <submittedName>
        <fullName evidence="1">Uncharacterized protein</fullName>
    </submittedName>
</protein>
<keyword evidence="2" id="KW-1185">Reference proteome</keyword>
<evidence type="ECO:0000313" key="2">
    <source>
        <dbReference type="Proteomes" id="UP000831701"/>
    </source>
</evidence>
<sequence>RSNMSSRAAAKPKEQEEEEDFYDCQETLEPPDQRGAVEQAREETRQDRGGLEDIRSDRLADTTDITEKERGGKEEAQSDMLQEEAQSDMLQEEAQSDMLQEEAQERHAAGGGAERQPAGGGTGRQAGGGFRFRDEGREHPRGLGLIPSLQFQQVDQEGLLRLPGDSLAAFVSCFIRNGEVAAQVPGINKVKSKSKSKSEEVSAIFTPVNRRAELSSLLDKTIGQPSQGFFPLSLCTCGLSKAPAELRPEGSGIPLDQGTGISQSLVQSRRQQSLTLKEKGNSQFKAGDWLVAERSYKEALGLCPVCFSRERAVLFSNRAAARLHLDLKDEAIADCTRAIELNPDYVRALLRRAELYEQTEKLDEALEDYKKVLERDPNQISARQACMRLPQQILERNEKLKEEMMSKLKDLGNLVLRPFGLSTNNFQVNQDADTGSYSINFIQNPSNNR</sequence>
<organism evidence="1 2">
    <name type="scientific">Scortum barcoo</name>
    <name type="common">barcoo grunter</name>
    <dbReference type="NCBI Taxonomy" id="214431"/>
    <lineage>
        <taxon>Eukaryota</taxon>
        <taxon>Metazoa</taxon>
        <taxon>Chordata</taxon>
        <taxon>Craniata</taxon>
        <taxon>Vertebrata</taxon>
        <taxon>Euteleostomi</taxon>
        <taxon>Actinopterygii</taxon>
        <taxon>Neopterygii</taxon>
        <taxon>Teleostei</taxon>
        <taxon>Neoteleostei</taxon>
        <taxon>Acanthomorphata</taxon>
        <taxon>Eupercaria</taxon>
        <taxon>Centrarchiformes</taxon>
        <taxon>Terapontoidei</taxon>
        <taxon>Terapontidae</taxon>
        <taxon>Scortum</taxon>
    </lineage>
</organism>
<feature type="non-terminal residue" evidence="1">
    <location>
        <position position="1"/>
    </location>
</feature>
<dbReference type="Proteomes" id="UP000831701">
    <property type="component" value="Chromosome 4"/>
</dbReference>
<reference evidence="1" key="1">
    <citation type="submission" date="2022-04" db="EMBL/GenBank/DDBJ databases">
        <title>Jade perch genome.</title>
        <authorList>
            <person name="Chao B."/>
        </authorList>
    </citation>
    <scope>NUCLEOTIDE SEQUENCE</scope>
    <source>
        <strain evidence="1">CB-2022</strain>
    </source>
</reference>
<gene>
    <name evidence="1" type="ORF">L3Q82_022649</name>
</gene>
<comment type="caution">
    <text evidence="1">The sequence shown here is derived from an EMBL/GenBank/DDBJ whole genome shotgun (WGS) entry which is preliminary data.</text>
</comment>